<dbReference type="PANTHER" id="PTHR21327:SF18">
    <property type="entry name" value="3,4-DIHYDROXY-2-BUTANONE 4-PHOSPHATE SYNTHASE"/>
    <property type="match status" value="1"/>
</dbReference>
<dbReference type="InterPro" id="IPR000422">
    <property type="entry name" value="DHBP_synthase_RibB"/>
</dbReference>
<dbReference type="AlphaFoldDB" id="A0A1Y0C467"/>
<dbReference type="GO" id="GO:0009231">
    <property type="term" value="P:riboflavin biosynthetic process"/>
    <property type="evidence" value="ECO:0007669"/>
    <property type="project" value="UniProtKB-UniPathway"/>
</dbReference>
<comment type="pathway">
    <text evidence="2">Cofactor biosynthesis; riboflavin biosynthesis; 2-hydroxy-3-oxobutyl phosphate from D-ribulose 5-phosphate: step 1/1.</text>
</comment>
<name>A0A1Y0C467_9MYCO</name>
<organism evidence="6 7">
    <name type="scientific">Mycobacterium dioxanotrophicus</name>
    <dbReference type="NCBI Taxonomy" id="482462"/>
    <lineage>
        <taxon>Bacteria</taxon>
        <taxon>Bacillati</taxon>
        <taxon>Actinomycetota</taxon>
        <taxon>Actinomycetes</taxon>
        <taxon>Mycobacteriales</taxon>
        <taxon>Mycobacteriaceae</taxon>
        <taxon>Mycobacterium</taxon>
    </lineage>
</organism>
<dbReference type="EMBL" id="CP020809">
    <property type="protein sequence ID" value="ART69993.1"/>
    <property type="molecule type" value="Genomic_DNA"/>
</dbReference>
<evidence type="ECO:0000256" key="2">
    <source>
        <dbReference type="ARBA" id="ARBA00004904"/>
    </source>
</evidence>
<dbReference type="RefSeq" id="WP_087077481.1">
    <property type="nucleotide sequence ID" value="NZ_CP020809.1"/>
</dbReference>
<evidence type="ECO:0000313" key="7">
    <source>
        <dbReference type="Proteomes" id="UP000195331"/>
    </source>
</evidence>
<dbReference type="KEGG" id="mdx:BTO20_16680"/>
<keyword evidence="4" id="KW-0686">Riboflavin biosynthesis</keyword>
<evidence type="ECO:0000256" key="1">
    <source>
        <dbReference type="ARBA" id="ARBA00002284"/>
    </source>
</evidence>
<dbReference type="Gene3D" id="3.90.870.10">
    <property type="entry name" value="DHBP synthase"/>
    <property type="match status" value="1"/>
</dbReference>
<dbReference type="GO" id="GO:0046872">
    <property type="term" value="F:metal ion binding"/>
    <property type="evidence" value="ECO:0007669"/>
    <property type="project" value="UniProtKB-KW"/>
</dbReference>
<evidence type="ECO:0000256" key="3">
    <source>
        <dbReference type="ARBA" id="ARBA00012153"/>
    </source>
</evidence>
<comment type="function">
    <text evidence="1">Catalyzes the conversion of D-ribulose 5-phosphate to formate and 3,4-dihydroxy-2-butanone 4-phosphate.</text>
</comment>
<dbReference type="InterPro" id="IPR017945">
    <property type="entry name" value="DHBP_synth_RibB-like_a/b_dom"/>
</dbReference>
<keyword evidence="5" id="KW-0479">Metal-binding</keyword>
<gene>
    <name evidence="6" type="ORF">BTO20_16680</name>
</gene>
<keyword evidence="7" id="KW-1185">Reference proteome</keyword>
<dbReference type="PANTHER" id="PTHR21327">
    <property type="entry name" value="GTP CYCLOHYDROLASE II-RELATED"/>
    <property type="match status" value="1"/>
</dbReference>
<reference evidence="6 7" key="1">
    <citation type="submission" date="2017-04" db="EMBL/GenBank/DDBJ databases">
        <title>Whole Genome Sequence of 1,4-Dioxane Degrading Bacterium Mycobacterium dioxanotrophicus PH-06.</title>
        <authorList>
            <person name="He Y."/>
        </authorList>
    </citation>
    <scope>NUCLEOTIDE SEQUENCE [LARGE SCALE GENOMIC DNA]</scope>
    <source>
        <strain evidence="6 7">PH-06</strain>
    </source>
</reference>
<dbReference type="SUPFAM" id="SSF55821">
    <property type="entry name" value="YrdC/RibB"/>
    <property type="match status" value="1"/>
</dbReference>
<evidence type="ECO:0000256" key="4">
    <source>
        <dbReference type="ARBA" id="ARBA00022619"/>
    </source>
</evidence>
<dbReference type="Proteomes" id="UP000195331">
    <property type="component" value="Chromosome"/>
</dbReference>
<dbReference type="UniPathway" id="UPA00275">
    <property type="reaction ID" value="UER00399"/>
</dbReference>
<dbReference type="OrthoDB" id="3627010at2"/>
<evidence type="ECO:0000313" key="6">
    <source>
        <dbReference type="EMBL" id="ART69993.1"/>
    </source>
</evidence>
<proteinExistence type="predicted"/>
<dbReference type="Pfam" id="PF00926">
    <property type="entry name" value="DHBP_synthase"/>
    <property type="match status" value="1"/>
</dbReference>
<dbReference type="GO" id="GO:0005829">
    <property type="term" value="C:cytosol"/>
    <property type="evidence" value="ECO:0007669"/>
    <property type="project" value="TreeGrafter"/>
</dbReference>
<dbReference type="EC" id="4.1.99.12" evidence="3"/>
<protein>
    <recommendedName>
        <fullName evidence="3">3,4-dihydroxy-2-butanone-4-phosphate synthase</fullName>
        <ecNumber evidence="3">4.1.99.12</ecNumber>
    </recommendedName>
</protein>
<evidence type="ECO:0000256" key="5">
    <source>
        <dbReference type="ARBA" id="ARBA00022723"/>
    </source>
</evidence>
<dbReference type="GO" id="GO:0008686">
    <property type="term" value="F:3,4-dihydroxy-2-butanone-4-phosphate synthase activity"/>
    <property type="evidence" value="ECO:0007669"/>
    <property type="project" value="UniProtKB-EC"/>
</dbReference>
<accession>A0A1Y0C467</accession>
<sequence length="205" mass="21217">MTSTLIPFATDANWADGFRAEVREAFAAGLPGVFLDGDGALLAFPAATATTAQLHFAISHSSGIVHAAMPSSLLDTLRIPDQPVLASEDSGTSFTVAVDAVSGIGTGISARDRAHTVRVLADPTTGVDDLTRPGHVLPVRCADGGFAERARSWEYAVDLTRAAGHPPVAVMCRLVDDAGEVLDGLSASLFALKHQLALCADVQAV</sequence>